<dbReference type="EMBL" id="QGKV02000759">
    <property type="protein sequence ID" value="KAF3564489.1"/>
    <property type="molecule type" value="Genomic_DNA"/>
</dbReference>
<proteinExistence type="predicted"/>
<reference evidence="1 2" key="1">
    <citation type="journal article" date="2020" name="BMC Genomics">
        <title>Intraspecific diversification of the crop wild relative Brassica cretica Lam. using demographic model selection.</title>
        <authorList>
            <person name="Kioukis A."/>
            <person name="Michalopoulou V.A."/>
            <person name="Briers L."/>
            <person name="Pirintsos S."/>
            <person name="Studholme D.J."/>
            <person name="Pavlidis P."/>
            <person name="Sarris P.F."/>
        </authorList>
    </citation>
    <scope>NUCLEOTIDE SEQUENCE [LARGE SCALE GENOMIC DNA]</scope>
    <source>
        <strain evidence="2">cv. PFS-1207/04</strain>
    </source>
</reference>
<evidence type="ECO:0000313" key="2">
    <source>
        <dbReference type="Proteomes" id="UP000266723"/>
    </source>
</evidence>
<protein>
    <submittedName>
        <fullName evidence="1">Uncharacterized protein</fullName>
    </submittedName>
</protein>
<dbReference type="Proteomes" id="UP000266723">
    <property type="component" value="Unassembled WGS sequence"/>
</dbReference>
<sequence>MCVKESMRCCSIGNLYMQVDMWSTRWIGQARGVAMHATRPCGQTCGGRGVSLHGARPCIQTGRGRGVTMHVSRSCNHPCGARAHDPLSFEHIQNTSKPVQNVREKEKKEISSFDSFLAILAVFENSYSANFESAPGEGEPLALDCLGWDSEGLYLLVGDCNSQSNARLLTPHSLLFQLDCPLTRLVALPNLEVEYSIELDSGQLPSGRMRNPNRNRGPLCMLPISRGNPRFPTSLRVLCIKSKEEPPGSLIASGFQSKISGSKEEPPGSYVAKGFQKIKKKLETLCSQGRIHYNFKNLRVPVKRSPDLNLRVPIRPQSYNLKNLWVPTKIFGSIIESLDSYIASGLNSRSQDPPKRHPDVQNDFRRTSGLLRDSRILMQPPGYKINLQTPIVHILARNLLVYSLSFNLRKERDHRLHSPTSIEKQAERYPLKEETCKMLLSGACEATANSK</sequence>
<accession>A0ABQ7CYH8</accession>
<evidence type="ECO:0000313" key="1">
    <source>
        <dbReference type="EMBL" id="KAF3564489.1"/>
    </source>
</evidence>
<gene>
    <name evidence="1" type="ORF">DY000_02014325</name>
</gene>
<comment type="caution">
    <text evidence="1">The sequence shown here is derived from an EMBL/GenBank/DDBJ whole genome shotgun (WGS) entry which is preliminary data.</text>
</comment>
<name>A0ABQ7CYH8_BRACR</name>
<organism evidence="1 2">
    <name type="scientific">Brassica cretica</name>
    <name type="common">Mustard</name>
    <dbReference type="NCBI Taxonomy" id="69181"/>
    <lineage>
        <taxon>Eukaryota</taxon>
        <taxon>Viridiplantae</taxon>
        <taxon>Streptophyta</taxon>
        <taxon>Embryophyta</taxon>
        <taxon>Tracheophyta</taxon>
        <taxon>Spermatophyta</taxon>
        <taxon>Magnoliopsida</taxon>
        <taxon>eudicotyledons</taxon>
        <taxon>Gunneridae</taxon>
        <taxon>Pentapetalae</taxon>
        <taxon>rosids</taxon>
        <taxon>malvids</taxon>
        <taxon>Brassicales</taxon>
        <taxon>Brassicaceae</taxon>
        <taxon>Brassiceae</taxon>
        <taxon>Brassica</taxon>
    </lineage>
</organism>
<keyword evidence="2" id="KW-1185">Reference proteome</keyword>